<feature type="region of interest" description="Disordered" evidence="1">
    <location>
        <begin position="1"/>
        <end position="103"/>
    </location>
</feature>
<feature type="region of interest" description="Disordered" evidence="1">
    <location>
        <begin position="115"/>
        <end position="159"/>
    </location>
</feature>
<dbReference type="EMBL" id="HE797146">
    <property type="protein sequence ID" value="CCM04214.1"/>
    <property type="molecule type" value="Genomic_DNA"/>
</dbReference>
<dbReference type="RefSeq" id="XP_012183497.1">
    <property type="nucleotide sequence ID" value="XM_012328107.1"/>
</dbReference>
<dbReference type="AlphaFoldDB" id="J4H417"/>
<dbReference type="InParanoid" id="J4H417"/>
<feature type="compositionally biased region" description="Polar residues" evidence="1">
    <location>
        <begin position="60"/>
        <end position="78"/>
    </location>
</feature>
<accession>J4H417</accession>
<gene>
    <name evidence="2" type="ORF">FIBRA_06381</name>
</gene>
<evidence type="ECO:0000313" key="2">
    <source>
        <dbReference type="EMBL" id="CCM04214.1"/>
    </source>
</evidence>
<protein>
    <submittedName>
        <fullName evidence="2">Uncharacterized protein</fullName>
    </submittedName>
</protein>
<proteinExistence type="predicted"/>
<evidence type="ECO:0000313" key="3">
    <source>
        <dbReference type="Proteomes" id="UP000006352"/>
    </source>
</evidence>
<organism evidence="2 3">
    <name type="scientific">Fibroporia radiculosa</name>
    <dbReference type="NCBI Taxonomy" id="599839"/>
    <lineage>
        <taxon>Eukaryota</taxon>
        <taxon>Fungi</taxon>
        <taxon>Dikarya</taxon>
        <taxon>Basidiomycota</taxon>
        <taxon>Agaricomycotina</taxon>
        <taxon>Agaricomycetes</taxon>
        <taxon>Polyporales</taxon>
        <taxon>Fibroporiaceae</taxon>
        <taxon>Fibroporia</taxon>
    </lineage>
</organism>
<feature type="compositionally biased region" description="Polar residues" evidence="1">
    <location>
        <begin position="26"/>
        <end position="36"/>
    </location>
</feature>
<dbReference type="OrthoDB" id="2793600at2759"/>
<evidence type="ECO:0000256" key="1">
    <source>
        <dbReference type="SAM" id="MobiDB-lite"/>
    </source>
</evidence>
<feature type="compositionally biased region" description="Polar residues" evidence="1">
    <location>
        <begin position="115"/>
        <end position="132"/>
    </location>
</feature>
<dbReference type="Proteomes" id="UP000006352">
    <property type="component" value="Unassembled WGS sequence"/>
</dbReference>
<feature type="compositionally biased region" description="Basic and acidic residues" evidence="1">
    <location>
        <begin position="81"/>
        <end position="96"/>
    </location>
</feature>
<keyword evidence="3" id="KW-1185">Reference proteome</keyword>
<dbReference type="GeneID" id="24099125"/>
<reference evidence="2 3" key="1">
    <citation type="journal article" date="2012" name="Appl. Environ. Microbiol.">
        <title>Short-read sequencing for genomic analysis of the brown rot fungus Fibroporia radiculosa.</title>
        <authorList>
            <person name="Tang J.D."/>
            <person name="Perkins A.D."/>
            <person name="Sonstegard T.S."/>
            <person name="Schroeder S.G."/>
            <person name="Burgess S.C."/>
            <person name="Diehl S.V."/>
        </authorList>
    </citation>
    <scope>NUCLEOTIDE SEQUENCE [LARGE SCALE GENOMIC DNA]</scope>
    <source>
        <strain evidence="2 3">TFFH 294</strain>
    </source>
</reference>
<dbReference type="HOGENOM" id="CLU_1261537_0_0_1"/>
<name>J4H417_9APHY</name>
<sequence length="219" mass="24795">MIAGPSSPLPNDPESPVAFRRRGHTRTASVPHTNYPRTAAPRLETQFQPLDRPMRKPTGPRTTAPTQNLPTTPQSSIYPSRRGDFQSEMRRSRPFDSDSDSLISLREDEQTPFTPTSFLSLHASPTDSTVSLRSVKRERRASIQTVPLPPKKSNANKRRSVMSAAELYFSDVHDRDDDSPSMLPRTFDDEGWRDEAVPELDWRQADSPFQDDRSFLITS</sequence>